<dbReference type="GO" id="GO:0016779">
    <property type="term" value="F:nucleotidyltransferase activity"/>
    <property type="evidence" value="ECO:0007669"/>
    <property type="project" value="UniProtKB-KW"/>
</dbReference>
<dbReference type="RefSeq" id="WP_184656889.1">
    <property type="nucleotide sequence ID" value="NZ_JACHFQ010000001.1"/>
</dbReference>
<evidence type="ECO:0000313" key="2">
    <source>
        <dbReference type="EMBL" id="MBB5225031.1"/>
    </source>
</evidence>
<dbReference type="PANTHER" id="PTHR43267:SF1">
    <property type="entry name" value="TRNA THREONYLCARBAMOYLADENOSINE DEHYDRATASE"/>
    <property type="match status" value="1"/>
</dbReference>
<accession>A0A7W8LL44</accession>
<dbReference type="Pfam" id="PF00899">
    <property type="entry name" value="ThiF"/>
    <property type="match status" value="1"/>
</dbReference>
<keyword evidence="2" id="KW-0548">Nucleotidyltransferase</keyword>
<sequence length="362" mass="41197">MKPKLSATVSVVKLTSSILEFYKTNTRSSIKIKVGNDTIFDLVNHLDGIKSIEELSKEYNIEKSSLESFLNFLSERGLLSFIEPKNDFSDYESYRRVINLLGDYAASHKNLVEFWDNLRNSTVLVIGLGAVGSWVSCNLVQSGVKNLILMDADKVEASNIHRQFGYSEMDIGKSKVDVMEKFLLQYESDIRITKIKEFLTNEKLPSLNGYKIDLIINCADKPNVDSTSLWIGEYCMEHNIPHIVGGGYNQHLSLIGQTVIPNKTACVKCFQKTLDEENTIDRTRVKKLMVENRKVGSFGPMCSIIASMVGMEAIKILSKCAMPSNINRRGEFDIFSMNIKYKNFERRKDCEWCGKQGKYYNY</sequence>
<protein>
    <submittedName>
        <fullName evidence="2">Molybdopterin/thiamine biosynthesis adenylyltransferase</fullName>
    </submittedName>
</protein>
<dbReference type="GO" id="GO:0008641">
    <property type="term" value="F:ubiquitin-like modifier activating enzyme activity"/>
    <property type="evidence" value="ECO:0007669"/>
    <property type="project" value="InterPro"/>
</dbReference>
<dbReference type="InterPro" id="IPR000594">
    <property type="entry name" value="ThiF_NAD_FAD-bd"/>
</dbReference>
<reference evidence="2 3" key="1">
    <citation type="submission" date="2020-08" db="EMBL/GenBank/DDBJ databases">
        <title>Genomic Encyclopedia of Type Strains, Phase IV (KMG-IV): sequencing the most valuable type-strain genomes for metagenomic binning, comparative biology and taxonomic classification.</title>
        <authorList>
            <person name="Goeker M."/>
        </authorList>
    </citation>
    <scope>NUCLEOTIDE SEQUENCE [LARGE SCALE GENOMIC DNA]</scope>
    <source>
        <strain evidence="2 3">DSM 103462</strain>
    </source>
</reference>
<organism evidence="2 3">
    <name type="scientific">Treponema ruminis</name>
    <dbReference type="NCBI Taxonomy" id="744515"/>
    <lineage>
        <taxon>Bacteria</taxon>
        <taxon>Pseudomonadati</taxon>
        <taxon>Spirochaetota</taxon>
        <taxon>Spirochaetia</taxon>
        <taxon>Spirochaetales</taxon>
        <taxon>Treponemataceae</taxon>
        <taxon>Treponema</taxon>
    </lineage>
</organism>
<gene>
    <name evidence="2" type="ORF">HNP76_000371</name>
</gene>
<evidence type="ECO:0000313" key="3">
    <source>
        <dbReference type="Proteomes" id="UP000518887"/>
    </source>
</evidence>
<proteinExistence type="predicted"/>
<dbReference type="GO" id="GO:0061503">
    <property type="term" value="F:tRNA threonylcarbamoyladenosine dehydratase"/>
    <property type="evidence" value="ECO:0007669"/>
    <property type="project" value="TreeGrafter"/>
</dbReference>
<comment type="caution">
    <text evidence="2">The sequence shown here is derived from an EMBL/GenBank/DDBJ whole genome shotgun (WGS) entry which is preliminary data.</text>
</comment>
<dbReference type="GO" id="GO:0061504">
    <property type="term" value="P:cyclic threonylcarbamoyladenosine biosynthetic process"/>
    <property type="evidence" value="ECO:0007669"/>
    <property type="project" value="TreeGrafter"/>
</dbReference>
<dbReference type="SUPFAM" id="SSF69572">
    <property type="entry name" value="Activating enzymes of the ubiquitin-like proteins"/>
    <property type="match status" value="1"/>
</dbReference>
<dbReference type="InterPro" id="IPR045886">
    <property type="entry name" value="ThiF/MoeB/HesA"/>
</dbReference>
<evidence type="ECO:0000259" key="1">
    <source>
        <dbReference type="Pfam" id="PF00899"/>
    </source>
</evidence>
<dbReference type="AlphaFoldDB" id="A0A7W8LL44"/>
<dbReference type="PANTHER" id="PTHR43267">
    <property type="entry name" value="TRNA THREONYLCARBAMOYLADENOSINE DEHYDRATASE"/>
    <property type="match status" value="1"/>
</dbReference>
<dbReference type="Proteomes" id="UP000518887">
    <property type="component" value="Unassembled WGS sequence"/>
</dbReference>
<name>A0A7W8LL44_9SPIR</name>
<dbReference type="EMBL" id="JACHFQ010000001">
    <property type="protein sequence ID" value="MBB5225031.1"/>
    <property type="molecule type" value="Genomic_DNA"/>
</dbReference>
<dbReference type="Gene3D" id="3.40.50.720">
    <property type="entry name" value="NAD(P)-binding Rossmann-like Domain"/>
    <property type="match status" value="1"/>
</dbReference>
<dbReference type="InterPro" id="IPR035985">
    <property type="entry name" value="Ubiquitin-activating_enz"/>
</dbReference>
<feature type="domain" description="THIF-type NAD/FAD binding fold" evidence="1">
    <location>
        <begin position="115"/>
        <end position="350"/>
    </location>
</feature>
<keyword evidence="2" id="KW-0808">Transferase</keyword>
<keyword evidence="3" id="KW-1185">Reference proteome</keyword>